<accession>A0A7J6Q189</accession>
<proteinExistence type="predicted"/>
<keyword evidence="4" id="KW-1185">Reference proteome</keyword>
<dbReference type="EMBL" id="JABANO010013629">
    <property type="protein sequence ID" value="KAF4739904.1"/>
    <property type="molecule type" value="Genomic_DNA"/>
</dbReference>
<protein>
    <submittedName>
        <fullName evidence="2">Uncharacterized protein</fullName>
    </submittedName>
</protein>
<name>A0A7J6Q189_PEROL</name>
<evidence type="ECO:0000313" key="5">
    <source>
        <dbReference type="Proteomes" id="UP000574390"/>
    </source>
</evidence>
<dbReference type="Proteomes" id="UP000574390">
    <property type="component" value="Unassembled WGS sequence"/>
</dbReference>
<feature type="compositionally biased region" description="Low complexity" evidence="1">
    <location>
        <begin position="160"/>
        <end position="174"/>
    </location>
</feature>
<dbReference type="AlphaFoldDB" id="A0A7J6Q189"/>
<reference evidence="4 5" key="1">
    <citation type="submission" date="2020-04" db="EMBL/GenBank/DDBJ databases">
        <title>Perkinsus olseni comparative genomics.</title>
        <authorList>
            <person name="Bogema D.R."/>
        </authorList>
    </citation>
    <scope>NUCLEOTIDE SEQUENCE [LARGE SCALE GENOMIC DNA]</scope>
    <source>
        <strain evidence="2">ATCC PRA-205</strain>
        <strain evidence="3 4">ATCC PRA-207</strain>
    </source>
</reference>
<feature type="non-terminal residue" evidence="2">
    <location>
        <position position="1"/>
    </location>
</feature>
<comment type="caution">
    <text evidence="2">The sequence shown here is derived from an EMBL/GenBank/DDBJ whole genome shotgun (WGS) entry which is preliminary data.</text>
</comment>
<evidence type="ECO:0000313" key="3">
    <source>
        <dbReference type="EMBL" id="KAF4739904.1"/>
    </source>
</evidence>
<gene>
    <name evidence="2" type="ORF">FOZ62_012145</name>
    <name evidence="3" type="ORF">FOZ63_014459</name>
</gene>
<feature type="region of interest" description="Disordered" evidence="1">
    <location>
        <begin position="149"/>
        <end position="205"/>
    </location>
</feature>
<dbReference type="EMBL" id="JABANM010032897">
    <property type="protein sequence ID" value="KAF4702175.1"/>
    <property type="molecule type" value="Genomic_DNA"/>
</dbReference>
<evidence type="ECO:0000313" key="2">
    <source>
        <dbReference type="EMBL" id="KAF4702175.1"/>
    </source>
</evidence>
<evidence type="ECO:0000256" key="1">
    <source>
        <dbReference type="SAM" id="MobiDB-lite"/>
    </source>
</evidence>
<organism evidence="2 5">
    <name type="scientific">Perkinsus olseni</name>
    <name type="common">Perkinsus atlanticus</name>
    <dbReference type="NCBI Taxonomy" id="32597"/>
    <lineage>
        <taxon>Eukaryota</taxon>
        <taxon>Sar</taxon>
        <taxon>Alveolata</taxon>
        <taxon>Perkinsozoa</taxon>
        <taxon>Perkinsea</taxon>
        <taxon>Perkinsida</taxon>
        <taxon>Perkinsidae</taxon>
        <taxon>Perkinsus</taxon>
    </lineage>
</organism>
<sequence length="205" mass="22819">ALVKYNIRRSVYFDGAFEGNGCSRLLDEIAAGRIPFEQRARPFVEALKAFKAIASFRTAWEATSLPYTLKVHVLCSHVEEYLERYETVPDAGLGLSSEQSGESLHARLQRVWNLRFKANPDNEVFRERLVDCVVSYNWNLQWDEASRVSTEGSESKSSSEKASNNSSSGGSSSSRLPPVVDWNSASSNEDSSDVDSYESSSNTLD</sequence>
<dbReference type="Proteomes" id="UP000553632">
    <property type="component" value="Unassembled WGS sequence"/>
</dbReference>
<evidence type="ECO:0000313" key="4">
    <source>
        <dbReference type="Proteomes" id="UP000553632"/>
    </source>
</evidence>